<keyword evidence="5" id="KW-0539">Nucleus</keyword>
<feature type="domain" description="C2H2-type" evidence="7">
    <location>
        <begin position="108"/>
        <end position="131"/>
    </location>
</feature>
<accession>A0A3S1A356</accession>
<evidence type="ECO:0000256" key="6">
    <source>
        <dbReference type="PROSITE-ProRule" id="PRU00042"/>
    </source>
</evidence>
<sequence length="158" mass="18156">FHCEICGKGCFSRQSLAFHMKGHEGKRYACTICNHRFTLKHHLTRHTTTVHGLRQCSSCLGVFNNSDQLNQHVEHCSNKPFACHICGNGFLTYNGFTIHMKSHEGRKFMCSICDSKFFQKAHLKAHLNKIHKMVQCIYCLKLFSLGSDYNQHVLHCPS</sequence>
<feature type="non-terminal residue" evidence="8">
    <location>
        <position position="1"/>
    </location>
</feature>
<dbReference type="OrthoDB" id="6140731at2759"/>
<dbReference type="InterPro" id="IPR036236">
    <property type="entry name" value="Znf_C2H2_sf"/>
</dbReference>
<dbReference type="PROSITE" id="PS00028">
    <property type="entry name" value="ZINC_FINGER_C2H2_1"/>
    <property type="match status" value="4"/>
</dbReference>
<dbReference type="EMBL" id="RQTK01000332">
    <property type="protein sequence ID" value="RUS81537.1"/>
    <property type="molecule type" value="Genomic_DNA"/>
</dbReference>
<dbReference type="GO" id="GO:0000981">
    <property type="term" value="F:DNA-binding transcription factor activity, RNA polymerase II-specific"/>
    <property type="evidence" value="ECO:0007669"/>
    <property type="project" value="TreeGrafter"/>
</dbReference>
<dbReference type="SMART" id="SM00355">
    <property type="entry name" value="ZnF_C2H2"/>
    <property type="match status" value="6"/>
</dbReference>
<evidence type="ECO:0000256" key="3">
    <source>
        <dbReference type="ARBA" id="ARBA00022771"/>
    </source>
</evidence>
<keyword evidence="1" id="KW-0479">Metal-binding</keyword>
<gene>
    <name evidence="8" type="ORF">EGW08_010707</name>
</gene>
<keyword evidence="4" id="KW-0862">Zinc</keyword>
<proteinExistence type="predicted"/>
<feature type="domain" description="C2H2-type" evidence="7">
    <location>
        <begin position="1"/>
        <end position="28"/>
    </location>
</feature>
<keyword evidence="9" id="KW-1185">Reference proteome</keyword>
<dbReference type="PANTHER" id="PTHR24388">
    <property type="entry name" value="ZINC FINGER PROTEIN"/>
    <property type="match status" value="1"/>
</dbReference>
<comment type="caution">
    <text evidence="8">The sequence shown here is derived from an EMBL/GenBank/DDBJ whole genome shotgun (WGS) entry which is preliminary data.</text>
</comment>
<dbReference type="InterPro" id="IPR013087">
    <property type="entry name" value="Znf_C2H2_type"/>
</dbReference>
<dbReference type="PANTHER" id="PTHR24388:SF104">
    <property type="entry name" value="AT-RICH BINDING PROTEIN-RELATED"/>
    <property type="match status" value="1"/>
</dbReference>
<evidence type="ECO:0000256" key="1">
    <source>
        <dbReference type="ARBA" id="ARBA00022723"/>
    </source>
</evidence>
<dbReference type="InterPro" id="IPR050527">
    <property type="entry name" value="Snail/Krueppel_Znf"/>
</dbReference>
<name>A0A3S1A356_ELYCH</name>
<feature type="domain" description="C2H2-type" evidence="7">
    <location>
        <begin position="28"/>
        <end position="51"/>
    </location>
</feature>
<protein>
    <recommendedName>
        <fullName evidence="7">C2H2-type domain-containing protein</fullName>
    </recommendedName>
</protein>
<dbReference type="Pfam" id="PF13894">
    <property type="entry name" value="zf-C2H2_4"/>
    <property type="match status" value="1"/>
</dbReference>
<evidence type="ECO:0000256" key="4">
    <source>
        <dbReference type="ARBA" id="ARBA00022833"/>
    </source>
</evidence>
<dbReference type="STRING" id="188477.A0A3S1A356"/>
<keyword evidence="3 6" id="KW-0863">Zinc-finger</keyword>
<evidence type="ECO:0000313" key="8">
    <source>
        <dbReference type="EMBL" id="RUS81537.1"/>
    </source>
</evidence>
<dbReference type="GO" id="GO:0000978">
    <property type="term" value="F:RNA polymerase II cis-regulatory region sequence-specific DNA binding"/>
    <property type="evidence" value="ECO:0007669"/>
    <property type="project" value="TreeGrafter"/>
</dbReference>
<keyword evidence="2" id="KW-0677">Repeat</keyword>
<dbReference type="Pfam" id="PF00096">
    <property type="entry name" value="zf-C2H2"/>
    <property type="match status" value="2"/>
</dbReference>
<feature type="domain" description="C2H2-type" evidence="7">
    <location>
        <begin position="81"/>
        <end position="108"/>
    </location>
</feature>
<dbReference type="GO" id="GO:0008270">
    <property type="term" value="F:zinc ion binding"/>
    <property type="evidence" value="ECO:0007669"/>
    <property type="project" value="UniProtKB-KW"/>
</dbReference>
<dbReference type="PROSITE" id="PS50157">
    <property type="entry name" value="ZINC_FINGER_C2H2_2"/>
    <property type="match status" value="4"/>
</dbReference>
<evidence type="ECO:0000259" key="7">
    <source>
        <dbReference type="PROSITE" id="PS50157"/>
    </source>
</evidence>
<reference evidence="8 9" key="1">
    <citation type="submission" date="2019-01" db="EMBL/GenBank/DDBJ databases">
        <title>A draft genome assembly of the solar-powered sea slug Elysia chlorotica.</title>
        <authorList>
            <person name="Cai H."/>
            <person name="Li Q."/>
            <person name="Fang X."/>
            <person name="Li J."/>
            <person name="Curtis N.E."/>
            <person name="Altenburger A."/>
            <person name="Shibata T."/>
            <person name="Feng M."/>
            <person name="Maeda T."/>
            <person name="Schwartz J.A."/>
            <person name="Shigenobu S."/>
            <person name="Lundholm N."/>
            <person name="Nishiyama T."/>
            <person name="Yang H."/>
            <person name="Hasebe M."/>
            <person name="Li S."/>
            <person name="Pierce S.K."/>
            <person name="Wang J."/>
        </authorList>
    </citation>
    <scope>NUCLEOTIDE SEQUENCE [LARGE SCALE GENOMIC DNA]</scope>
    <source>
        <strain evidence="8">EC2010</strain>
        <tissue evidence="8">Whole organism of an adult</tissue>
    </source>
</reference>
<evidence type="ECO:0000256" key="2">
    <source>
        <dbReference type="ARBA" id="ARBA00022737"/>
    </source>
</evidence>
<evidence type="ECO:0000256" key="5">
    <source>
        <dbReference type="ARBA" id="ARBA00023242"/>
    </source>
</evidence>
<organism evidence="8 9">
    <name type="scientific">Elysia chlorotica</name>
    <name type="common">Eastern emerald elysia</name>
    <name type="synonym">Sea slug</name>
    <dbReference type="NCBI Taxonomy" id="188477"/>
    <lineage>
        <taxon>Eukaryota</taxon>
        <taxon>Metazoa</taxon>
        <taxon>Spiralia</taxon>
        <taxon>Lophotrochozoa</taxon>
        <taxon>Mollusca</taxon>
        <taxon>Gastropoda</taxon>
        <taxon>Heterobranchia</taxon>
        <taxon>Euthyneura</taxon>
        <taxon>Panpulmonata</taxon>
        <taxon>Sacoglossa</taxon>
        <taxon>Placobranchoidea</taxon>
        <taxon>Plakobranchidae</taxon>
        <taxon>Elysia</taxon>
    </lineage>
</organism>
<feature type="non-terminal residue" evidence="8">
    <location>
        <position position="158"/>
    </location>
</feature>
<dbReference type="Gene3D" id="3.30.160.60">
    <property type="entry name" value="Classic Zinc Finger"/>
    <property type="match status" value="3"/>
</dbReference>
<dbReference type="AlphaFoldDB" id="A0A3S1A356"/>
<dbReference type="SUPFAM" id="SSF57667">
    <property type="entry name" value="beta-beta-alpha zinc fingers"/>
    <property type="match status" value="2"/>
</dbReference>
<dbReference type="Proteomes" id="UP000271974">
    <property type="component" value="Unassembled WGS sequence"/>
</dbReference>
<evidence type="ECO:0000313" key="9">
    <source>
        <dbReference type="Proteomes" id="UP000271974"/>
    </source>
</evidence>